<dbReference type="AlphaFoldDB" id="A0A7X5TPG7"/>
<sequence length="265" mass="29593">MSPAARFRMLMRVEVRHAFFADGYARRLVFRAHAGTTTFLQRFGAIVRRDDYALAIGVDDARLPGLWSERMDGDGPRLLRFDLYCGDPAHGYYTEPVTTSGEGEDDGVLVAPLDLDAATPGRLNPPLATLALPLVPEGANSLETWSSALDTRYRLRLRSPRTVWKYVLAGDWQGRELSIVDARGEIGFTDMKREVLPDGQAVMVARSVAPIDLHERPPQRFQLRDVTAIPERTLISRLPGAAPQRLWRETVEGEPTVVSEIFVHS</sequence>
<evidence type="ECO:0000313" key="2">
    <source>
        <dbReference type="Proteomes" id="UP000518878"/>
    </source>
</evidence>
<accession>A0A7X5TPG7</accession>
<proteinExistence type="predicted"/>
<evidence type="ECO:0000313" key="1">
    <source>
        <dbReference type="EMBL" id="NID14704.1"/>
    </source>
</evidence>
<protein>
    <submittedName>
        <fullName evidence="1">Uncharacterized protein</fullName>
    </submittedName>
</protein>
<comment type="caution">
    <text evidence="1">The sequence shown here is derived from an EMBL/GenBank/DDBJ whole genome shotgun (WGS) entry which is preliminary data.</text>
</comment>
<dbReference type="RefSeq" id="WP_166698402.1">
    <property type="nucleotide sequence ID" value="NZ_JAAQTL010000001.1"/>
</dbReference>
<keyword evidence="2" id="KW-1185">Reference proteome</keyword>
<dbReference type="Proteomes" id="UP000518878">
    <property type="component" value="Unassembled WGS sequence"/>
</dbReference>
<dbReference type="EMBL" id="JAAQTL010000001">
    <property type="protein sequence ID" value="NID14704.1"/>
    <property type="molecule type" value="Genomic_DNA"/>
</dbReference>
<reference evidence="1 2" key="1">
    <citation type="journal article" date="2006" name="Int. J. Syst. Evol. Microbiol.">
        <title>Dyella yeojuensis sp. nov., isolated from greenhouse soil in Korea.</title>
        <authorList>
            <person name="Kim B.Y."/>
            <person name="Weon H.Y."/>
            <person name="Lee K.H."/>
            <person name="Seok S.J."/>
            <person name="Kwon S.W."/>
            <person name="Go S.J."/>
            <person name="Stackebrandt E."/>
        </authorList>
    </citation>
    <scope>NUCLEOTIDE SEQUENCE [LARGE SCALE GENOMIC DNA]</scope>
    <source>
        <strain evidence="1 2">DSM 17673</strain>
    </source>
</reference>
<gene>
    <name evidence="1" type="ORF">HBF32_04400</name>
</gene>
<name>A0A7X5TPG7_9GAMM</name>
<organism evidence="1 2">
    <name type="scientific">Luteibacter yeojuensis</name>
    <dbReference type="NCBI Taxonomy" id="345309"/>
    <lineage>
        <taxon>Bacteria</taxon>
        <taxon>Pseudomonadati</taxon>
        <taxon>Pseudomonadota</taxon>
        <taxon>Gammaproteobacteria</taxon>
        <taxon>Lysobacterales</taxon>
        <taxon>Rhodanobacteraceae</taxon>
        <taxon>Luteibacter</taxon>
    </lineage>
</organism>